<gene>
    <name evidence="1" type="ORF">JYE49_07910</name>
</gene>
<sequence>MNQLPYLAVIVDLDRTLLRTDKTISDYTLDVLRDWQQAGAYLFAATARPERAIMDYRRIIDFQAVTTLNGARTITPDRVYENTIATEDALSILKQLSGMEGVVISVEAENGIYANQDIPIWSPRVIENIGELPRREKIYKVLASHPDCPPEQILIDLPETVYSTVADKKLRQYMGGTATKWRGIQQLLDSVKLEAEQAVYFGDDNDDVEPIRRCGYGVAVSNALDCVKAVADEVAESNDDDGVARTLARLWTRS</sequence>
<dbReference type="EMBL" id="CP068393">
    <property type="protein sequence ID" value="QUC65813.1"/>
    <property type="molecule type" value="Genomic_DNA"/>
</dbReference>
<reference evidence="1" key="1">
    <citation type="submission" date="2021-01" db="EMBL/GenBank/DDBJ databases">
        <title>Complete genome sequence of Clostridiales bacterium R-7.</title>
        <authorList>
            <person name="Mahoney-Kurpe S.C."/>
            <person name="Palevich N."/>
            <person name="Koike S."/>
            <person name="Moon C.D."/>
            <person name="Attwood G.T."/>
        </authorList>
    </citation>
    <scope>NUCLEOTIDE SEQUENCE</scope>
    <source>
        <strain evidence="1">R-7</strain>
    </source>
</reference>
<keyword evidence="2" id="KW-1185">Reference proteome</keyword>
<keyword evidence="1" id="KW-0378">Hydrolase</keyword>
<organism evidence="1 2">
    <name type="scientific">Aristaeella hokkaidonensis</name>
    <dbReference type="NCBI Taxonomy" id="3046382"/>
    <lineage>
        <taxon>Bacteria</taxon>
        <taxon>Bacillati</taxon>
        <taxon>Bacillota</taxon>
        <taxon>Clostridia</taxon>
        <taxon>Eubacteriales</taxon>
        <taxon>Aristaeellaceae</taxon>
        <taxon>Aristaeella</taxon>
    </lineage>
</organism>
<accession>A0AC61NJ06</accession>
<evidence type="ECO:0000313" key="2">
    <source>
        <dbReference type="Proteomes" id="UP000682782"/>
    </source>
</evidence>
<evidence type="ECO:0000313" key="1">
    <source>
        <dbReference type="EMBL" id="QUC65813.1"/>
    </source>
</evidence>
<dbReference type="Proteomes" id="UP000682782">
    <property type="component" value="Chromosome"/>
</dbReference>
<name>A0AC61NJ06_9FIRM</name>
<proteinExistence type="predicted"/>
<protein>
    <submittedName>
        <fullName evidence="1">HAD hydrolase family protein</fullName>
    </submittedName>
</protein>